<evidence type="ECO:0000313" key="2">
    <source>
        <dbReference type="Proteomes" id="UP000659630"/>
    </source>
</evidence>
<protein>
    <submittedName>
        <fullName evidence="1">Uncharacterized protein</fullName>
    </submittedName>
</protein>
<name>A0A923L1U5_9FIRM</name>
<sequence>MAEALDIQGILYQNLMDAGCGRETVQQCIALSQNGKTSELLRLLAGHRKALLDAVHRNQKQIDCLDYLVYQTEKEQRQEESQ</sequence>
<reference evidence="1" key="1">
    <citation type="submission" date="2020-08" db="EMBL/GenBank/DDBJ databases">
        <title>Genome public.</title>
        <authorList>
            <person name="Liu C."/>
            <person name="Sun Q."/>
        </authorList>
    </citation>
    <scope>NUCLEOTIDE SEQUENCE</scope>
    <source>
        <strain evidence="1">BX8</strain>
    </source>
</reference>
<accession>A0A923L1U5</accession>
<organism evidence="1 2">
    <name type="scientific">Anaerofilum hominis</name>
    <dbReference type="NCBI Taxonomy" id="2763016"/>
    <lineage>
        <taxon>Bacteria</taxon>
        <taxon>Bacillati</taxon>
        <taxon>Bacillota</taxon>
        <taxon>Clostridia</taxon>
        <taxon>Eubacteriales</taxon>
        <taxon>Oscillospiraceae</taxon>
        <taxon>Anaerofilum</taxon>
    </lineage>
</organism>
<dbReference type="Proteomes" id="UP000659630">
    <property type="component" value="Unassembled WGS sequence"/>
</dbReference>
<dbReference type="EMBL" id="JACONZ010000005">
    <property type="protein sequence ID" value="MBC5582298.1"/>
    <property type="molecule type" value="Genomic_DNA"/>
</dbReference>
<dbReference type="AlphaFoldDB" id="A0A923L1U5"/>
<comment type="caution">
    <text evidence="1">The sequence shown here is derived from an EMBL/GenBank/DDBJ whole genome shotgun (WGS) entry which is preliminary data.</text>
</comment>
<evidence type="ECO:0000313" key="1">
    <source>
        <dbReference type="EMBL" id="MBC5582298.1"/>
    </source>
</evidence>
<keyword evidence="2" id="KW-1185">Reference proteome</keyword>
<dbReference type="RefSeq" id="WP_186888662.1">
    <property type="nucleotide sequence ID" value="NZ_JACONZ010000005.1"/>
</dbReference>
<proteinExistence type="predicted"/>
<gene>
    <name evidence="1" type="ORF">H8S23_12350</name>
</gene>